<dbReference type="EMBL" id="CP061035">
    <property type="protein sequence ID" value="QQV75873.1"/>
    <property type="molecule type" value="Genomic_DNA"/>
</dbReference>
<dbReference type="KEGG" id="sari:H5J25_09610"/>
<protein>
    <recommendedName>
        <fullName evidence="1">Putative DnaT-like domain-containing protein</fullName>
    </recommendedName>
</protein>
<accession>A0A974NS33</accession>
<feature type="domain" description="Putative DnaT-like" evidence="1">
    <location>
        <begin position="10"/>
        <end position="145"/>
    </location>
</feature>
<evidence type="ECO:0000313" key="2">
    <source>
        <dbReference type="EMBL" id="QQV75873.1"/>
    </source>
</evidence>
<proteinExistence type="predicted"/>
<reference evidence="3" key="1">
    <citation type="submission" date="2020-09" db="EMBL/GenBank/DDBJ databases">
        <title>Sphingomonas sp., a new species isolated from pork steak.</title>
        <authorList>
            <person name="Heidler von Heilborn D."/>
        </authorList>
    </citation>
    <scope>NUCLEOTIDE SEQUENCE [LARGE SCALE GENOMIC DNA]</scope>
</reference>
<dbReference type="AlphaFoldDB" id="A0A974NS33"/>
<name>A0A974NS33_9SPHN</name>
<organism evidence="2 3">
    <name type="scientific">Sphingomonas aliaeris</name>
    <dbReference type="NCBI Taxonomy" id="2759526"/>
    <lineage>
        <taxon>Bacteria</taxon>
        <taxon>Pseudomonadati</taxon>
        <taxon>Pseudomonadota</taxon>
        <taxon>Alphaproteobacteria</taxon>
        <taxon>Sphingomonadales</taxon>
        <taxon>Sphingomonadaceae</taxon>
        <taxon>Sphingomonas</taxon>
    </lineage>
</organism>
<dbReference type="Proteomes" id="UP000595894">
    <property type="component" value="Chromosome"/>
</dbReference>
<sequence length="160" mass="17112">MSDNTTPFAVQAGINSYIGLADANTIAAGRLFATGWNASTDETRAKALATATASLDQMRWAGRPVAPTQPLAWPRVPERCPPGYPLSAPTPPEILTACVELAIHLIANGQQSSAPVQMRTIGDTSVMYFATIADELPKHVRRLIEPHLRVASAHVAEVML</sequence>
<evidence type="ECO:0000259" key="1">
    <source>
        <dbReference type="Pfam" id="PF20557"/>
    </source>
</evidence>
<dbReference type="InterPro" id="IPR046787">
    <property type="entry name" value="DnaT_2"/>
</dbReference>
<gene>
    <name evidence="2" type="ORF">H5J25_09610</name>
</gene>
<keyword evidence="3" id="KW-1185">Reference proteome</keyword>
<evidence type="ECO:0000313" key="3">
    <source>
        <dbReference type="Proteomes" id="UP000595894"/>
    </source>
</evidence>
<dbReference type="Pfam" id="PF20557">
    <property type="entry name" value="DnaT_2"/>
    <property type="match status" value="1"/>
</dbReference>
<dbReference type="RefSeq" id="WP_202090478.1">
    <property type="nucleotide sequence ID" value="NZ_CP061035.1"/>
</dbReference>